<organism evidence="1 2">
    <name type="scientific">Clunio marinus</name>
    <dbReference type="NCBI Taxonomy" id="568069"/>
    <lineage>
        <taxon>Eukaryota</taxon>
        <taxon>Metazoa</taxon>
        <taxon>Ecdysozoa</taxon>
        <taxon>Arthropoda</taxon>
        <taxon>Hexapoda</taxon>
        <taxon>Insecta</taxon>
        <taxon>Pterygota</taxon>
        <taxon>Neoptera</taxon>
        <taxon>Endopterygota</taxon>
        <taxon>Diptera</taxon>
        <taxon>Nematocera</taxon>
        <taxon>Chironomoidea</taxon>
        <taxon>Chironomidae</taxon>
        <taxon>Clunio</taxon>
    </lineage>
</organism>
<evidence type="ECO:0000313" key="2">
    <source>
        <dbReference type="Proteomes" id="UP000183832"/>
    </source>
</evidence>
<keyword evidence="2" id="KW-1185">Reference proteome</keyword>
<name>A0A1J1I042_9DIPT</name>
<proteinExistence type="predicted"/>
<dbReference type="AlphaFoldDB" id="A0A1J1I042"/>
<gene>
    <name evidence="1" type="ORF">CLUMA_CG007112</name>
</gene>
<sequence length="192" mass="22361">MSHGEVRFVKAQTQNKISFHVEINERHKKAFPSINKSKEFSSFFPHLLLQKKEKTKELAKLSSNMLFVVFNAKGEYNRLVWSCLKNLPHQFETDTQMIPKIEVIQHVNDVVRSISVFLAKLIKNANFNERLMMEALFVSNYFDCDILICFMVQCTNHLSETTFSDNFQDLISIADVITEIKDAKESNKEKFC</sequence>
<reference evidence="1 2" key="1">
    <citation type="submission" date="2015-04" db="EMBL/GenBank/DDBJ databases">
        <authorList>
            <person name="Syromyatnikov M.Y."/>
            <person name="Popov V.N."/>
        </authorList>
    </citation>
    <scope>NUCLEOTIDE SEQUENCE [LARGE SCALE GENOMIC DNA]</scope>
</reference>
<protein>
    <submittedName>
        <fullName evidence="1">CLUMA_CG007112, isoform A</fullName>
    </submittedName>
</protein>
<accession>A0A1J1I042</accession>
<dbReference type="EMBL" id="CVRI01000037">
    <property type="protein sequence ID" value="CRK93579.1"/>
    <property type="molecule type" value="Genomic_DNA"/>
</dbReference>
<evidence type="ECO:0000313" key="1">
    <source>
        <dbReference type="EMBL" id="CRK93579.1"/>
    </source>
</evidence>
<dbReference type="Proteomes" id="UP000183832">
    <property type="component" value="Unassembled WGS sequence"/>
</dbReference>